<comment type="caution">
    <text evidence="1">The sequence shown here is derived from an EMBL/GenBank/DDBJ whole genome shotgun (WGS) entry which is preliminary data.</text>
</comment>
<keyword evidence="1" id="KW-0378">Hydrolase</keyword>
<dbReference type="PANTHER" id="PTHR43434:SF19">
    <property type="entry name" value="PHOSPHONOACETALDEHYDE HYDROLASE"/>
    <property type="match status" value="1"/>
</dbReference>
<dbReference type="SUPFAM" id="SSF56784">
    <property type="entry name" value="HAD-like"/>
    <property type="match status" value="1"/>
</dbReference>
<dbReference type="SFLD" id="SFLDG01135">
    <property type="entry name" value="C1.5.6:_HAD__Beta-PGM__Phospha"/>
    <property type="match status" value="1"/>
</dbReference>
<reference evidence="1 2" key="1">
    <citation type="submission" date="2017-11" db="EMBL/GenBank/DDBJ databases">
        <title>Genomic Encyclopedia of Archaeal and Bacterial Type Strains, Phase II (KMG-II): From Individual Species to Whole Genera.</title>
        <authorList>
            <person name="Goeker M."/>
        </authorList>
    </citation>
    <scope>NUCLEOTIDE SEQUENCE [LARGE SCALE GENOMIC DNA]</scope>
    <source>
        <strain evidence="1 2">DSM 27268</strain>
    </source>
</reference>
<evidence type="ECO:0000313" key="2">
    <source>
        <dbReference type="Proteomes" id="UP000230000"/>
    </source>
</evidence>
<keyword evidence="2" id="KW-1185">Reference proteome</keyword>
<accession>A0A2M9CSG8</accession>
<dbReference type="GO" id="GO:0006281">
    <property type="term" value="P:DNA repair"/>
    <property type="evidence" value="ECO:0007669"/>
    <property type="project" value="TreeGrafter"/>
</dbReference>
<dbReference type="InterPro" id="IPR036412">
    <property type="entry name" value="HAD-like_sf"/>
</dbReference>
<dbReference type="Gene3D" id="3.40.50.1000">
    <property type="entry name" value="HAD superfamily/HAD-like"/>
    <property type="match status" value="1"/>
</dbReference>
<dbReference type="AlphaFoldDB" id="A0A2M9CSG8"/>
<dbReference type="Pfam" id="PF13419">
    <property type="entry name" value="HAD_2"/>
    <property type="match status" value="1"/>
</dbReference>
<dbReference type="OrthoDB" id="5504491at2"/>
<protein>
    <submittedName>
        <fullName evidence="1">Phosphonatase-like hydrolase</fullName>
    </submittedName>
</protein>
<dbReference type="InterPro" id="IPR006439">
    <property type="entry name" value="HAD-SF_hydro_IA"/>
</dbReference>
<dbReference type="InterPro" id="IPR023198">
    <property type="entry name" value="PGP-like_dom2"/>
</dbReference>
<dbReference type="GO" id="GO:0005829">
    <property type="term" value="C:cytosol"/>
    <property type="evidence" value="ECO:0007669"/>
    <property type="project" value="TreeGrafter"/>
</dbReference>
<dbReference type="PANTHER" id="PTHR43434">
    <property type="entry name" value="PHOSPHOGLYCOLATE PHOSPHATASE"/>
    <property type="match status" value="1"/>
</dbReference>
<proteinExistence type="predicted"/>
<sequence length="225" mass="25426">MPEIRLVVFDMIGTVINDHHAIEQSLISAFAEMDISVSEEQVSAVMGLHKKEAIQILCRKNGYTDDPDLAEKIYHQFMQRLWDAYAEKRILIPFPDAEKIFAWLHGKGIKVALNTGFDTELMMIVLKQVGWDEHPLIDGVVASDQVKRGRPFPDMIQYLMQKAGVSHSYQVMKVGDTEADIMEGRNAACGYVVGILTGSSSAEQLIRHKPDDIIHQLNEIKNRIH</sequence>
<dbReference type="NCBIfam" id="TIGR01549">
    <property type="entry name" value="HAD-SF-IA-v1"/>
    <property type="match status" value="1"/>
</dbReference>
<dbReference type="SFLD" id="SFLDS00003">
    <property type="entry name" value="Haloacid_Dehalogenase"/>
    <property type="match status" value="1"/>
</dbReference>
<dbReference type="InterPro" id="IPR050155">
    <property type="entry name" value="HAD-like_hydrolase_sf"/>
</dbReference>
<dbReference type="EMBL" id="PGFG01000001">
    <property type="protein sequence ID" value="PJJ74843.1"/>
    <property type="molecule type" value="Genomic_DNA"/>
</dbReference>
<dbReference type="Proteomes" id="UP000230000">
    <property type="component" value="Unassembled WGS sequence"/>
</dbReference>
<dbReference type="InterPro" id="IPR023214">
    <property type="entry name" value="HAD_sf"/>
</dbReference>
<gene>
    <name evidence="1" type="ORF">BXY57_0407</name>
</gene>
<dbReference type="RefSeq" id="WP_100313526.1">
    <property type="nucleotide sequence ID" value="NZ_PGFG01000001.1"/>
</dbReference>
<organism evidence="1 2">
    <name type="scientific">Thermoflavifilum aggregans</name>
    <dbReference type="NCBI Taxonomy" id="454188"/>
    <lineage>
        <taxon>Bacteria</taxon>
        <taxon>Pseudomonadati</taxon>
        <taxon>Bacteroidota</taxon>
        <taxon>Chitinophagia</taxon>
        <taxon>Chitinophagales</taxon>
        <taxon>Chitinophagaceae</taxon>
        <taxon>Thermoflavifilum</taxon>
    </lineage>
</organism>
<name>A0A2M9CSG8_9BACT</name>
<evidence type="ECO:0000313" key="1">
    <source>
        <dbReference type="EMBL" id="PJJ74843.1"/>
    </source>
</evidence>
<dbReference type="SFLD" id="SFLDG01129">
    <property type="entry name" value="C1.5:_HAD__Beta-PGM__Phosphata"/>
    <property type="match status" value="1"/>
</dbReference>
<dbReference type="InterPro" id="IPR041492">
    <property type="entry name" value="HAD_2"/>
</dbReference>
<dbReference type="GO" id="GO:0008967">
    <property type="term" value="F:phosphoglycolate phosphatase activity"/>
    <property type="evidence" value="ECO:0007669"/>
    <property type="project" value="TreeGrafter"/>
</dbReference>
<dbReference type="Gene3D" id="1.10.150.240">
    <property type="entry name" value="Putative phosphatase, domain 2"/>
    <property type="match status" value="1"/>
</dbReference>